<feature type="region of interest" description="Disordered" evidence="1">
    <location>
        <begin position="40"/>
        <end position="93"/>
    </location>
</feature>
<sequence length="93" mass="10124">MGKRTDLTTYAYRKQRARLLAESDVCHLCGHPGADVMDHLTPVSRGGDPLDPDNQAPAHGINRCPTCGRNCNGEKGASSQVSRLTTSRDWYAP</sequence>
<keyword evidence="3" id="KW-1185">Reference proteome</keyword>
<dbReference type="GO" id="GO:0004519">
    <property type="term" value="F:endonuclease activity"/>
    <property type="evidence" value="ECO:0007669"/>
    <property type="project" value="UniProtKB-KW"/>
</dbReference>
<gene>
    <name evidence="2" type="ORF">OG517_23455</name>
</gene>
<dbReference type="Gene3D" id="1.10.30.50">
    <property type="match status" value="1"/>
</dbReference>
<organism evidence="2 3">
    <name type="scientific">Streptomyces virginiae</name>
    <name type="common">Streptomyces cinnamonensis</name>
    <dbReference type="NCBI Taxonomy" id="1961"/>
    <lineage>
        <taxon>Bacteria</taxon>
        <taxon>Bacillati</taxon>
        <taxon>Actinomycetota</taxon>
        <taxon>Actinomycetes</taxon>
        <taxon>Kitasatosporales</taxon>
        <taxon>Streptomycetaceae</taxon>
        <taxon>Streptomyces</taxon>
    </lineage>
</organism>
<evidence type="ECO:0000256" key="1">
    <source>
        <dbReference type="SAM" id="MobiDB-lite"/>
    </source>
</evidence>
<keyword evidence="2" id="KW-0540">Nuclease</keyword>
<feature type="compositionally biased region" description="Polar residues" evidence="1">
    <location>
        <begin position="77"/>
        <end position="93"/>
    </location>
</feature>
<name>A0ABZ1TE61_STRVG</name>
<accession>A0ABZ1TE61</accession>
<evidence type="ECO:0000313" key="2">
    <source>
        <dbReference type="EMBL" id="WUQ14144.1"/>
    </source>
</evidence>
<reference evidence="2" key="1">
    <citation type="submission" date="2022-10" db="EMBL/GenBank/DDBJ databases">
        <title>The complete genomes of actinobacterial strains from the NBC collection.</title>
        <authorList>
            <person name="Joergensen T.S."/>
            <person name="Alvarez Arevalo M."/>
            <person name="Sterndorff E.B."/>
            <person name="Faurdal D."/>
            <person name="Vuksanovic O."/>
            <person name="Mourched A.-S."/>
            <person name="Charusanti P."/>
            <person name="Shaw S."/>
            <person name="Blin K."/>
            <person name="Weber T."/>
        </authorList>
    </citation>
    <scope>NUCLEOTIDE SEQUENCE</scope>
    <source>
        <strain evidence="2">NBC_00248</strain>
    </source>
</reference>
<dbReference type="EMBL" id="CP108090">
    <property type="protein sequence ID" value="WUQ14144.1"/>
    <property type="molecule type" value="Genomic_DNA"/>
</dbReference>
<evidence type="ECO:0000313" key="3">
    <source>
        <dbReference type="Proteomes" id="UP001432039"/>
    </source>
</evidence>
<keyword evidence="2" id="KW-0378">Hydrolase</keyword>
<protein>
    <submittedName>
        <fullName evidence="2">HNH endonuclease</fullName>
    </submittedName>
</protein>
<dbReference type="RefSeq" id="WP_328962961.1">
    <property type="nucleotide sequence ID" value="NZ_CP108090.1"/>
</dbReference>
<keyword evidence="2" id="KW-0255">Endonuclease</keyword>
<proteinExistence type="predicted"/>
<dbReference type="Proteomes" id="UP001432039">
    <property type="component" value="Chromosome"/>
</dbReference>